<dbReference type="SUPFAM" id="SSF56496">
    <property type="entry name" value="Fibrinogen C-terminal domain-like"/>
    <property type="match status" value="2"/>
</dbReference>
<sequence>MFLGMFYDLSGVFAILTQLNAAQHASLKGSLDDALGGVLFYGNCYPYLNHKLNSTPFESRVVVAAEDCIEACTVNHRCRSINLKAVPEENMTFSCHLLDTDKFNSTILFAASLDFHHYSFVAPCEHNPCKNGGTCVPDHQKYEYKCACVRIVKGNHCDEFYKSCAELRDVGVSESGIYTIQDQHNGSVFYVYCDQEHWEGVYKSCAELRDVGVSESGIYTIQDQHNGSVFYVYCDQEHREGGWTMVFKAVSGIGSDVYHLWSASDALFEKQIESLNLNSSFKNHYKNRLVNKWQTFGPKKKMLVSQMSLWCTFAEMLTTIGSSDMRKSWCRRCPCGVHSLRQQQIQLLSLVREKRGLSSLQLSVPHQTLMTKKADGWDTIRGDKLLGSWTFVVMNLHPLSWTMVFKVVAGVEADISLLWSSTDTLNENKTELLNTTSTPKENYKNRLVREWQTLGLKEARVVLYQNNSEVLSITFNATGTNNINWFAMNQVIESPWTELASEPRNIFSNVGRNDSDGRTFHINRNYGGCNNDAGWLLVTEGKPCEYDGKFSPIVIYYSKFDNYTNWNSQGDMTVIPHFLTYTTVIFIYTLA</sequence>
<dbReference type="InterPro" id="IPR003609">
    <property type="entry name" value="Pan_app"/>
</dbReference>
<dbReference type="Pfam" id="PF00024">
    <property type="entry name" value="PAN_1"/>
    <property type="match status" value="1"/>
</dbReference>
<keyword evidence="3" id="KW-0106">Calcium</keyword>
<dbReference type="PROSITE" id="PS51406">
    <property type="entry name" value="FIBRINOGEN_C_2"/>
    <property type="match status" value="1"/>
</dbReference>
<reference evidence="10" key="1">
    <citation type="journal article" date="2017" name="bioRxiv">
        <title>Comparative analysis of the genomes of Stylophora pistillata and Acropora digitifera provides evidence for extensive differences between species of corals.</title>
        <authorList>
            <person name="Voolstra C.R."/>
            <person name="Li Y."/>
            <person name="Liew Y.J."/>
            <person name="Baumgarten S."/>
            <person name="Zoccola D."/>
            <person name="Flot J.-F."/>
            <person name="Tambutte S."/>
            <person name="Allemand D."/>
            <person name="Aranda M."/>
        </authorList>
    </citation>
    <scope>NUCLEOTIDE SEQUENCE [LARGE SCALE GENOMIC DNA]</scope>
</reference>
<dbReference type="AlphaFoldDB" id="A0A2B4RCW0"/>
<dbReference type="Gene3D" id="3.90.215.10">
    <property type="entry name" value="Gamma Fibrinogen, chain A, domain 1"/>
    <property type="match status" value="2"/>
</dbReference>
<name>A0A2B4RCW0_STYPI</name>
<evidence type="ECO:0000259" key="7">
    <source>
        <dbReference type="PROSITE" id="PS50948"/>
    </source>
</evidence>
<feature type="disulfide bond" evidence="5">
    <location>
        <begin position="129"/>
        <end position="146"/>
    </location>
</feature>
<dbReference type="PANTHER" id="PTHR16146">
    <property type="entry name" value="INTELECTIN"/>
    <property type="match status" value="1"/>
</dbReference>
<feature type="disulfide bond" evidence="5">
    <location>
        <begin position="148"/>
        <end position="157"/>
    </location>
</feature>
<accession>A0A2B4RCW0</accession>
<dbReference type="PROSITE" id="PS00022">
    <property type="entry name" value="EGF_1"/>
    <property type="match status" value="1"/>
</dbReference>
<dbReference type="Gene3D" id="2.10.25.10">
    <property type="entry name" value="Laminin"/>
    <property type="match status" value="1"/>
</dbReference>
<dbReference type="PROSITE" id="PS50948">
    <property type="entry name" value="PAN"/>
    <property type="match status" value="1"/>
</dbReference>
<feature type="domain" description="Apple" evidence="7">
    <location>
        <begin position="44"/>
        <end position="122"/>
    </location>
</feature>
<keyword evidence="10" id="KW-1185">Reference proteome</keyword>
<dbReference type="PANTHER" id="PTHR16146:SF46">
    <property type="entry name" value="INTELECTIN-1A-RELATED"/>
    <property type="match status" value="1"/>
</dbReference>
<keyword evidence="1" id="KW-0479">Metal-binding</keyword>
<dbReference type="InterPro" id="IPR036056">
    <property type="entry name" value="Fibrinogen-like_C"/>
</dbReference>
<evidence type="ECO:0000259" key="6">
    <source>
        <dbReference type="PROSITE" id="PS50026"/>
    </source>
</evidence>
<evidence type="ECO:0000256" key="2">
    <source>
        <dbReference type="ARBA" id="ARBA00022734"/>
    </source>
</evidence>
<dbReference type="InterPro" id="IPR002181">
    <property type="entry name" value="Fibrinogen_a/b/g_C_dom"/>
</dbReference>
<organism evidence="9 10">
    <name type="scientific">Stylophora pistillata</name>
    <name type="common">Smooth cauliflower coral</name>
    <dbReference type="NCBI Taxonomy" id="50429"/>
    <lineage>
        <taxon>Eukaryota</taxon>
        <taxon>Metazoa</taxon>
        <taxon>Cnidaria</taxon>
        <taxon>Anthozoa</taxon>
        <taxon>Hexacorallia</taxon>
        <taxon>Scleractinia</taxon>
        <taxon>Astrocoeniina</taxon>
        <taxon>Pocilloporidae</taxon>
        <taxon>Stylophora</taxon>
    </lineage>
</organism>
<evidence type="ECO:0000313" key="10">
    <source>
        <dbReference type="Proteomes" id="UP000225706"/>
    </source>
</evidence>
<evidence type="ECO:0000313" key="9">
    <source>
        <dbReference type="EMBL" id="PFX16194.1"/>
    </source>
</evidence>
<dbReference type="OrthoDB" id="5980158at2759"/>
<dbReference type="Proteomes" id="UP000225706">
    <property type="component" value="Unassembled WGS sequence"/>
</dbReference>
<evidence type="ECO:0008006" key="11">
    <source>
        <dbReference type="Google" id="ProtNLM"/>
    </source>
</evidence>
<dbReference type="InterPro" id="IPR014716">
    <property type="entry name" value="Fibrinogen_a/b/g_C_1"/>
</dbReference>
<dbReference type="GO" id="GO:0070492">
    <property type="term" value="F:oligosaccharide binding"/>
    <property type="evidence" value="ECO:0007669"/>
    <property type="project" value="TreeGrafter"/>
</dbReference>
<keyword evidence="4 5" id="KW-1015">Disulfide bond</keyword>
<dbReference type="PROSITE" id="PS50026">
    <property type="entry name" value="EGF_3"/>
    <property type="match status" value="1"/>
</dbReference>
<keyword evidence="2" id="KW-0430">Lectin</keyword>
<feature type="domain" description="EGF-like" evidence="6">
    <location>
        <begin position="120"/>
        <end position="158"/>
    </location>
</feature>
<dbReference type="SUPFAM" id="SSF57196">
    <property type="entry name" value="EGF/Laminin"/>
    <property type="match status" value="1"/>
</dbReference>
<feature type="domain" description="Fibrinogen C-terminal" evidence="8">
    <location>
        <begin position="196"/>
        <end position="246"/>
    </location>
</feature>
<evidence type="ECO:0000256" key="3">
    <source>
        <dbReference type="ARBA" id="ARBA00022837"/>
    </source>
</evidence>
<dbReference type="GO" id="GO:0046872">
    <property type="term" value="F:metal ion binding"/>
    <property type="evidence" value="ECO:0007669"/>
    <property type="project" value="UniProtKB-KW"/>
</dbReference>
<dbReference type="Pfam" id="PF00147">
    <property type="entry name" value="Fibrinogen_C"/>
    <property type="match status" value="1"/>
</dbReference>
<evidence type="ECO:0000256" key="5">
    <source>
        <dbReference type="PROSITE-ProRule" id="PRU00076"/>
    </source>
</evidence>
<keyword evidence="5" id="KW-0245">EGF-like domain</keyword>
<protein>
    <recommendedName>
        <fullName evidence="11">EGF-like domain-containing protein</fullName>
    </recommendedName>
</protein>
<comment type="caution">
    <text evidence="5">Lacks conserved residue(s) required for the propagation of feature annotation.</text>
</comment>
<gene>
    <name evidence="9" type="ORF">AWC38_SpisGene19540</name>
</gene>
<evidence type="ECO:0000256" key="1">
    <source>
        <dbReference type="ARBA" id="ARBA00022723"/>
    </source>
</evidence>
<dbReference type="EMBL" id="LSMT01000566">
    <property type="protein sequence ID" value="PFX16194.1"/>
    <property type="molecule type" value="Genomic_DNA"/>
</dbReference>
<dbReference type="InterPro" id="IPR000742">
    <property type="entry name" value="EGF"/>
</dbReference>
<dbReference type="NCBIfam" id="NF040941">
    <property type="entry name" value="GGGWT_bact"/>
    <property type="match status" value="1"/>
</dbReference>
<comment type="caution">
    <text evidence="9">The sequence shown here is derived from an EMBL/GenBank/DDBJ whole genome shotgun (WGS) entry which is preliminary data.</text>
</comment>
<evidence type="ECO:0000256" key="4">
    <source>
        <dbReference type="ARBA" id="ARBA00023157"/>
    </source>
</evidence>
<evidence type="ECO:0000259" key="8">
    <source>
        <dbReference type="PROSITE" id="PS51406"/>
    </source>
</evidence>
<dbReference type="GO" id="GO:0005615">
    <property type="term" value="C:extracellular space"/>
    <property type="evidence" value="ECO:0007669"/>
    <property type="project" value="TreeGrafter"/>
</dbReference>
<proteinExistence type="predicted"/>